<sequence>MRAFILLFLIPSCSCLLFGFIGRMQSVGIMGTLNCNGKPAPGVKLKLYEKEIFRDRKMAQNKTNASGFFKMSGSAKEVSQIDPQLNIYHKCNYKGLCKKKISIGIPSKYIVEGKQVKEYFDIGSLELAMKIKGETTDCIN</sequence>
<dbReference type="EMBL" id="UYRV01010628">
    <property type="protein sequence ID" value="VDK57562.1"/>
    <property type="molecule type" value="Genomic_DNA"/>
</dbReference>
<evidence type="ECO:0000256" key="2">
    <source>
        <dbReference type="ARBA" id="ARBA00010112"/>
    </source>
</evidence>
<evidence type="ECO:0000256" key="4">
    <source>
        <dbReference type="ARBA" id="ARBA00022729"/>
    </source>
</evidence>
<evidence type="ECO:0000256" key="5">
    <source>
        <dbReference type="SAM" id="SignalP"/>
    </source>
</evidence>
<accession>A0A3P6R3M1</accession>
<feature type="chain" id="PRO_5018218509" description="Transthyretin-like family protein" evidence="5">
    <location>
        <begin position="16"/>
        <end position="140"/>
    </location>
</feature>
<gene>
    <name evidence="6" type="ORF">CGOC_LOCUS4032</name>
</gene>
<evidence type="ECO:0000256" key="3">
    <source>
        <dbReference type="ARBA" id="ARBA00022525"/>
    </source>
</evidence>
<dbReference type="PANTHER" id="PTHR21700">
    <property type="entry name" value="TRANSTHYRETIN-LIKE FAMILY PROTEIN-RELATED"/>
    <property type="match status" value="1"/>
</dbReference>
<dbReference type="Pfam" id="PF01060">
    <property type="entry name" value="TTR-52"/>
    <property type="match status" value="1"/>
</dbReference>
<evidence type="ECO:0000256" key="1">
    <source>
        <dbReference type="ARBA" id="ARBA00004613"/>
    </source>
</evidence>
<reference evidence="6 7" key="1">
    <citation type="submission" date="2018-11" db="EMBL/GenBank/DDBJ databases">
        <authorList>
            <consortium name="Pathogen Informatics"/>
        </authorList>
    </citation>
    <scope>NUCLEOTIDE SEQUENCE [LARGE SCALE GENOMIC DNA]</scope>
</reference>
<dbReference type="PANTHER" id="PTHR21700:SF24">
    <property type="entry name" value="TRANSTHYRETIN-LIKE FAMILY PROTEIN"/>
    <property type="match status" value="1"/>
</dbReference>
<evidence type="ECO:0000313" key="6">
    <source>
        <dbReference type="EMBL" id="VDK57562.1"/>
    </source>
</evidence>
<dbReference type="OrthoDB" id="5916590at2759"/>
<comment type="similarity">
    <text evidence="2">Belongs to the nematode transthyretin-like family.</text>
</comment>
<dbReference type="InterPro" id="IPR001534">
    <property type="entry name" value="Transthyretin-like"/>
</dbReference>
<feature type="signal peptide" evidence="5">
    <location>
        <begin position="1"/>
        <end position="15"/>
    </location>
</feature>
<keyword evidence="4 5" id="KW-0732">Signal</keyword>
<dbReference type="AlphaFoldDB" id="A0A3P6R3M1"/>
<keyword evidence="7" id="KW-1185">Reference proteome</keyword>
<dbReference type="GO" id="GO:0009986">
    <property type="term" value="C:cell surface"/>
    <property type="evidence" value="ECO:0007669"/>
    <property type="project" value="InterPro"/>
</dbReference>
<evidence type="ECO:0000313" key="7">
    <source>
        <dbReference type="Proteomes" id="UP000271889"/>
    </source>
</evidence>
<dbReference type="Proteomes" id="UP000271889">
    <property type="component" value="Unassembled WGS sequence"/>
</dbReference>
<name>A0A3P6R3M1_CYLGO</name>
<protein>
    <recommendedName>
        <fullName evidence="8">Transthyretin-like family protein</fullName>
    </recommendedName>
</protein>
<keyword evidence="3" id="KW-0964">Secreted</keyword>
<dbReference type="GO" id="GO:0005576">
    <property type="term" value="C:extracellular region"/>
    <property type="evidence" value="ECO:0007669"/>
    <property type="project" value="UniProtKB-SubCell"/>
</dbReference>
<comment type="subcellular location">
    <subcellularLocation>
        <location evidence="1">Secreted</location>
    </subcellularLocation>
</comment>
<proteinExistence type="inferred from homology"/>
<evidence type="ECO:0008006" key="8">
    <source>
        <dbReference type="Google" id="ProtNLM"/>
    </source>
</evidence>
<organism evidence="6 7">
    <name type="scientific">Cylicostephanus goldi</name>
    <name type="common">Nematode worm</name>
    <dbReference type="NCBI Taxonomy" id="71465"/>
    <lineage>
        <taxon>Eukaryota</taxon>
        <taxon>Metazoa</taxon>
        <taxon>Ecdysozoa</taxon>
        <taxon>Nematoda</taxon>
        <taxon>Chromadorea</taxon>
        <taxon>Rhabditida</taxon>
        <taxon>Rhabditina</taxon>
        <taxon>Rhabditomorpha</taxon>
        <taxon>Strongyloidea</taxon>
        <taxon>Strongylidae</taxon>
        <taxon>Cylicostephanus</taxon>
    </lineage>
</organism>
<dbReference type="Gene3D" id="2.60.40.3330">
    <property type="match status" value="1"/>
</dbReference>
<dbReference type="InterPro" id="IPR038479">
    <property type="entry name" value="Transthyretin-like_sf"/>
</dbReference>